<reference evidence="1 2" key="1">
    <citation type="submission" date="2024-02" db="EMBL/GenBank/DDBJ databases">
        <authorList>
            <person name="Daric V."/>
            <person name="Darras S."/>
        </authorList>
    </citation>
    <scope>NUCLEOTIDE SEQUENCE [LARGE SCALE GENOMIC DNA]</scope>
</reference>
<comment type="caution">
    <text evidence="1">The sequence shown here is derived from an EMBL/GenBank/DDBJ whole genome shotgun (WGS) entry which is preliminary data.</text>
</comment>
<evidence type="ECO:0000313" key="1">
    <source>
        <dbReference type="EMBL" id="CAK8691549.1"/>
    </source>
</evidence>
<dbReference type="EMBL" id="CAWYQH010000119">
    <property type="protein sequence ID" value="CAK8691549.1"/>
    <property type="molecule type" value="Genomic_DNA"/>
</dbReference>
<evidence type="ECO:0000313" key="2">
    <source>
        <dbReference type="Proteomes" id="UP001642483"/>
    </source>
</evidence>
<sequence length="234" mass="26086">MRQDMKMEFSKLKENMEDMVSKILPETKKAETINNAIPINKTSQALDVASDIGICIKEVRSENASVLPLVGAIKEEPLLLRHWEVSEMDDPSTSMSNKFSHQSEIEVNAAVKTVDPQTCIEDDHSEKASIYPQFDVIEEEPLLLQNYADLPTETDDPTISILNKLTSHSEIGVKATVKTIDTGNCIERSSDEECSDSVEMFFDNSATNDRNNACKIHTQEQAKLLTSSTYAANQ</sequence>
<protein>
    <submittedName>
        <fullName evidence="1">Uncharacterized protein</fullName>
    </submittedName>
</protein>
<dbReference type="Proteomes" id="UP001642483">
    <property type="component" value="Unassembled WGS sequence"/>
</dbReference>
<gene>
    <name evidence="1" type="ORF">CVLEPA_LOCUS24315</name>
</gene>
<proteinExistence type="predicted"/>
<keyword evidence="2" id="KW-1185">Reference proteome</keyword>
<name>A0ABP0GL87_CLALP</name>
<accession>A0ABP0GL87</accession>
<organism evidence="1 2">
    <name type="scientific">Clavelina lepadiformis</name>
    <name type="common">Light-bulb sea squirt</name>
    <name type="synonym">Ascidia lepadiformis</name>
    <dbReference type="NCBI Taxonomy" id="159417"/>
    <lineage>
        <taxon>Eukaryota</taxon>
        <taxon>Metazoa</taxon>
        <taxon>Chordata</taxon>
        <taxon>Tunicata</taxon>
        <taxon>Ascidiacea</taxon>
        <taxon>Aplousobranchia</taxon>
        <taxon>Clavelinidae</taxon>
        <taxon>Clavelina</taxon>
    </lineage>
</organism>